<comment type="caution">
    <text evidence="2">The sequence shown here is derived from an EMBL/GenBank/DDBJ whole genome shotgun (WGS) entry which is preliminary data.</text>
</comment>
<organism evidence="2 3">
    <name type="scientific">Streptomyces phyllanthi</name>
    <dbReference type="NCBI Taxonomy" id="1803180"/>
    <lineage>
        <taxon>Bacteria</taxon>
        <taxon>Bacillati</taxon>
        <taxon>Actinomycetota</taxon>
        <taxon>Actinomycetes</taxon>
        <taxon>Kitasatosporales</taxon>
        <taxon>Streptomycetaceae</taxon>
        <taxon>Streptomyces</taxon>
    </lineage>
</organism>
<dbReference type="PROSITE" id="PS51186">
    <property type="entry name" value="GNAT"/>
    <property type="match status" value="1"/>
</dbReference>
<dbReference type="InterPro" id="IPR016181">
    <property type="entry name" value="Acyl_CoA_acyltransferase"/>
</dbReference>
<dbReference type="AlphaFoldDB" id="A0A5N8VWQ2"/>
<dbReference type="Proteomes" id="UP000326979">
    <property type="component" value="Unassembled WGS sequence"/>
</dbReference>
<dbReference type="EMBL" id="VJZE01000002">
    <property type="protein sequence ID" value="MPY38488.1"/>
    <property type="molecule type" value="Genomic_DNA"/>
</dbReference>
<evidence type="ECO:0000313" key="2">
    <source>
        <dbReference type="EMBL" id="MPY38488.1"/>
    </source>
</evidence>
<dbReference type="Gene3D" id="3.40.630.30">
    <property type="match status" value="1"/>
</dbReference>
<name>A0A5N8VWQ2_9ACTN</name>
<reference evidence="2 3" key="1">
    <citation type="submission" date="2019-07" db="EMBL/GenBank/DDBJ databases">
        <title>New species of Amycolatopsis and Streptomyces.</title>
        <authorList>
            <person name="Duangmal K."/>
            <person name="Teo W.F.A."/>
            <person name="Lipun K."/>
        </authorList>
    </citation>
    <scope>NUCLEOTIDE SEQUENCE [LARGE SCALE GENOMIC DNA]</scope>
    <source>
        <strain evidence="2 3">TISTR 2346</strain>
    </source>
</reference>
<gene>
    <name evidence="2" type="ORF">FNH04_00460</name>
</gene>
<dbReference type="RefSeq" id="WP_152779172.1">
    <property type="nucleotide sequence ID" value="NZ_BAABEQ010000029.1"/>
</dbReference>
<dbReference type="OrthoDB" id="4300473at2"/>
<keyword evidence="3" id="KW-1185">Reference proteome</keyword>
<accession>A0A5N8VWQ2</accession>
<proteinExistence type="predicted"/>
<evidence type="ECO:0000313" key="3">
    <source>
        <dbReference type="Proteomes" id="UP000326979"/>
    </source>
</evidence>
<dbReference type="GO" id="GO:0016747">
    <property type="term" value="F:acyltransferase activity, transferring groups other than amino-acyl groups"/>
    <property type="evidence" value="ECO:0007669"/>
    <property type="project" value="InterPro"/>
</dbReference>
<dbReference type="Pfam" id="PF00583">
    <property type="entry name" value="Acetyltransf_1"/>
    <property type="match status" value="1"/>
</dbReference>
<evidence type="ECO:0000259" key="1">
    <source>
        <dbReference type="PROSITE" id="PS51186"/>
    </source>
</evidence>
<dbReference type="InterPro" id="IPR000182">
    <property type="entry name" value="GNAT_dom"/>
</dbReference>
<protein>
    <submittedName>
        <fullName evidence="2">GNAT family N-acetyltransferase</fullName>
    </submittedName>
</protein>
<sequence>MSHSSALALDTLRLHSTLYTGQWMRTDIAGRTGVTTRLAGVEDWLLIDGFHRRCSPEALLHRWGRGTVRQRDWMRLCLSAVSFLTELPADGEAVALTSIGPVSDAPDVVDIGIQVSDAWQRQGLGTALVCQGARLARSSGARLLTAQVQASNQPMLKVLRSLDADFTAPEHGQVTARIDLSSV</sequence>
<dbReference type="CDD" id="cd04301">
    <property type="entry name" value="NAT_SF"/>
    <property type="match status" value="1"/>
</dbReference>
<dbReference type="SUPFAM" id="SSF55729">
    <property type="entry name" value="Acyl-CoA N-acyltransferases (Nat)"/>
    <property type="match status" value="1"/>
</dbReference>
<feature type="domain" description="N-acetyltransferase" evidence="1">
    <location>
        <begin position="34"/>
        <end position="183"/>
    </location>
</feature>
<keyword evidence="2" id="KW-0808">Transferase</keyword>